<dbReference type="Proteomes" id="UP000598146">
    <property type="component" value="Unassembled WGS sequence"/>
</dbReference>
<evidence type="ECO:0000313" key="3">
    <source>
        <dbReference type="Proteomes" id="UP000598146"/>
    </source>
</evidence>
<evidence type="ECO:0000313" key="2">
    <source>
        <dbReference type="EMBL" id="MBG0563933.1"/>
    </source>
</evidence>
<name>A0A931CB80_9ACTN</name>
<dbReference type="AlphaFoldDB" id="A0A931CB80"/>
<sequence>MSPRITVVVVTYNSAAVLPGLLESLGDGLSGTSWRLIIADNASADDSVAVAQRMVPDCHIEQTGRNAGYAAAFNAALRVAEPYDAVLILNPDVRLRPGSVATMMARLGGDVGIAVPRILGEDGHVAYSLRREPTVGRALGEAVLGRRAGRFPGLGETVLDREAYFTDGPVDWATGAVMLMSRDCLRACGPWEERFFLYSEETEFSLRARDHGFLTSLVAGAEVVHIGGESQVSPALWSLLTVNRVRLYRMRHSRAATAVYWSAVFLREASRAALGHPRSRRAVTALVRPATLPFPPAPETA</sequence>
<reference evidence="2" key="1">
    <citation type="submission" date="2020-11" db="EMBL/GenBank/DDBJ databases">
        <title>Isolation and identification of active actinomycetes.</title>
        <authorList>
            <person name="Sun X."/>
        </authorList>
    </citation>
    <scope>NUCLEOTIDE SEQUENCE</scope>
    <source>
        <strain evidence="2">NEAU-A11</strain>
    </source>
</reference>
<dbReference type="Pfam" id="PF00535">
    <property type="entry name" value="Glycos_transf_2"/>
    <property type="match status" value="1"/>
</dbReference>
<dbReference type="InterPro" id="IPR029044">
    <property type="entry name" value="Nucleotide-diphossugar_trans"/>
</dbReference>
<dbReference type="InterPro" id="IPR001173">
    <property type="entry name" value="Glyco_trans_2-like"/>
</dbReference>
<accession>A0A931CB80</accession>
<dbReference type="PANTHER" id="PTHR43179">
    <property type="entry name" value="RHAMNOSYLTRANSFERASE WBBL"/>
    <property type="match status" value="1"/>
</dbReference>
<gene>
    <name evidence="2" type="ORF">I4J89_21030</name>
</gene>
<protein>
    <submittedName>
        <fullName evidence="2">Glycosyltransferase family 2 protein</fullName>
    </submittedName>
</protein>
<comment type="caution">
    <text evidence="2">The sequence shown here is derived from an EMBL/GenBank/DDBJ whole genome shotgun (WGS) entry which is preliminary data.</text>
</comment>
<keyword evidence="3" id="KW-1185">Reference proteome</keyword>
<dbReference type="Gene3D" id="3.90.550.10">
    <property type="entry name" value="Spore Coat Polysaccharide Biosynthesis Protein SpsA, Chain A"/>
    <property type="match status" value="1"/>
</dbReference>
<organism evidence="2 3">
    <name type="scientific">Actinoplanes aureus</name>
    <dbReference type="NCBI Taxonomy" id="2792083"/>
    <lineage>
        <taxon>Bacteria</taxon>
        <taxon>Bacillati</taxon>
        <taxon>Actinomycetota</taxon>
        <taxon>Actinomycetes</taxon>
        <taxon>Micromonosporales</taxon>
        <taxon>Micromonosporaceae</taxon>
        <taxon>Actinoplanes</taxon>
    </lineage>
</organism>
<dbReference type="PANTHER" id="PTHR43179:SF7">
    <property type="entry name" value="RHAMNOSYLTRANSFERASE WBBL"/>
    <property type="match status" value="1"/>
</dbReference>
<dbReference type="EMBL" id="JADQTO010000009">
    <property type="protein sequence ID" value="MBG0563933.1"/>
    <property type="molecule type" value="Genomic_DNA"/>
</dbReference>
<feature type="domain" description="Glycosyltransferase 2-like" evidence="1">
    <location>
        <begin position="6"/>
        <end position="126"/>
    </location>
</feature>
<dbReference type="RefSeq" id="WP_196415704.1">
    <property type="nucleotide sequence ID" value="NZ_JADQTO010000009.1"/>
</dbReference>
<proteinExistence type="predicted"/>
<evidence type="ECO:0000259" key="1">
    <source>
        <dbReference type="Pfam" id="PF00535"/>
    </source>
</evidence>
<dbReference type="SUPFAM" id="SSF53448">
    <property type="entry name" value="Nucleotide-diphospho-sugar transferases"/>
    <property type="match status" value="1"/>
</dbReference>